<evidence type="ECO:0000256" key="1">
    <source>
        <dbReference type="ARBA" id="ARBA00023015"/>
    </source>
</evidence>
<evidence type="ECO:0000259" key="5">
    <source>
        <dbReference type="PROSITE" id="PS51063"/>
    </source>
</evidence>
<gene>
    <name evidence="6" type="ORF">VVD49_04060</name>
</gene>
<proteinExistence type="predicted"/>
<keyword evidence="7" id="KW-1185">Reference proteome</keyword>
<dbReference type="Gene3D" id="2.60.120.10">
    <property type="entry name" value="Jelly Rolls"/>
    <property type="match status" value="1"/>
</dbReference>
<dbReference type="CDD" id="cd00038">
    <property type="entry name" value="CAP_ED"/>
    <property type="match status" value="1"/>
</dbReference>
<evidence type="ECO:0000259" key="4">
    <source>
        <dbReference type="PROSITE" id="PS50042"/>
    </source>
</evidence>
<dbReference type="SUPFAM" id="SSF51206">
    <property type="entry name" value="cAMP-binding domain-like"/>
    <property type="match status" value="1"/>
</dbReference>
<dbReference type="Pfam" id="PF13545">
    <property type="entry name" value="HTH_Crp_2"/>
    <property type="match status" value="1"/>
</dbReference>
<dbReference type="RefSeq" id="WP_327597847.1">
    <property type="nucleotide sequence ID" value="NZ_JAYXHS010000001.1"/>
</dbReference>
<keyword evidence="2" id="KW-0238">DNA-binding</keyword>
<organism evidence="6 7">
    <name type="scientific">Uliginosibacterium silvisoli</name>
    <dbReference type="NCBI Taxonomy" id="3114758"/>
    <lineage>
        <taxon>Bacteria</taxon>
        <taxon>Pseudomonadati</taxon>
        <taxon>Pseudomonadota</taxon>
        <taxon>Betaproteobacteria</taxon>
        <taxon>Rhodocyclales</taxon>
        <taxon>Zoogloeaceae</taxon>
        <taxon>Uliginosibacterium</taxon>
    </lineage>
</organism>
<feature type="domain" description="HTH crp-type" evidence="5">
    <location>
        <begin position="150"/>
        <end position="216"/>
    </location>
</feature>
<keyword evidence="1" id="KW-0805">Transcription regulation</keyword>
<sequence length="225" mass="24788">MTCKLNVDALLAHTPIFGDLNVARRVRIAQTGRELQVAKHRFVFRRGDTAGGLYVVASGHIKLSIPSPGGNEKVLEFFGPGQLFGESGMFLERPYMVDAQALEDSVLVCIARDDIYAALERDPVLSRYMLMNLARRMDALVEDIEAVNLQSASQRLACFLLRQPRDGACTRFPYSKGIVASKLGLSPETLSRLLHQLSSAGLISVHGRMVTIHQPEALRLQQVAS</sequence>
<dbReference type="PROSITE" id="PS50042">
    <property type="entry name" value="CNMP_BINDING_3"/>
    <property type="match status" value="1"/>
</dbReference>
<dbReference type="SMART" id="SM00419">
    <property type="entry name" value="HTH_CRP"/>
    <property type="match status" value="1"/>
</dbReference>
<dbReference type="SUPFAM" id="SSF46785">
    <property type="entry name" value="Winged helix' DNA-binding domain"/>
    <property type="match status" value="1"/>
</dbReference>
<dbReference type="InterPro" id="IPR036388">
    <property type="entry name" value="WH-like_DNA-bd_sf"/>
</dbReference>
<evidence type="ECO:0000256" key="2">
    <source>
        <dbReference type="ARBA" id="ARBA00023125"/>
    </source>
</evidence>
<dbReference type="Pfam" id="PF00027">
    <property type="entry name" value="cNMP_binding"/>
    <property type="match status" value="1"/>
</dbReference>
<accession>A0ABU6K0A3</accession>
<evidence type="ECO:0000313" key="7">
    <source>
        <dbReference type="Proteomes" id="UP001331561"/>
    </source>
</evidence>
<name>A0ABU6K0A3_9RHOO</name>
<dbReference type="InterPro" id="IPR018490">
    <property type="entry name" value="cNMP-bd_dom_sf"/>
</dbReference>
<dbReference type="InterPro" id="IPR012318">
    <property type="entry name" value="HTH_CRP"/>
</dbReference>
<dbReference type="InterPro" id="IPR014710">
    <property type="entry name" value="RmlC-like_jellyroll"/>
</dbReference>
<dbReference type="PANTHER" id="PTHR24567:SF74">
    <property type="entry name" value="HTH-TYPE TRANSCRIPTIONAL REGULATOR ARCR"/>
    <property type="match status" value="1"/>
</dbReference>
<evidence type="ECO:0000256" key="3">
    <source>
        <dbReference type="ARBA" id="ARBA00023163"/>
    </source>
</evidence>
<dbReference type="SMART" id="SM00100">
    <property type="entry name" value="cNMP"/>
    <property type="match status" value="1"/>
</dbReference>
<keyword evidence="3" id="KW-0804">Transcription</keyword>
<evidence type="ECO:0000313" key="6">
    <source>
        <dbReference type="EMBL" id="MEC5384881.1"/>
    </source>
</evidence>
<dbReference type="InterPro" id="IPR050397">
    <property type="entry name" value="Env_Response_Regulators"/>
</dbReference>
<dbReference type="InterPro" id="IPR036390">
    <property type="entry name" value="WH_DNA-bd_sf"/>
</dbReference>
<dbReference type="PANTHER" id="PTHR24567">
    <property type="entry name" value="CRP FAMILY TRANSCRIPTIONAL REGULATORY PROTEIN"/>
    <property type="match status" value="1"/>
</dbReference>
<dbReference type="Proteomes" id="UP001331561">
    <property type="component" value="Unassembled WGS sequence"/>
</dbReference>
<protein>
    <submittedName>
        <fullName evidence="6">Crp/Fnr family transcriptional regulator</fullName>
    </submittedName>
</protein>
<dbReference type="Gene3D" id="1.10.10.10">
    <property type="entry name" value="Winged helix-like DNA-binding domain superfamily/Winged helix DNA-binding domain"/>
    <property type="match status" value="1"/>
</dbReference>
<comment type="caution">
    <text evidence="6">The sequence shown here is derived from an EMBL/GenBank/DDBJ whole genome shotgun (WGS) entry which is preliminary data.</text>
</comment>
<feature type="domain" description="Cyclic nucleotide-binding" evidence="4">
    <location>
        <begin position="16"/>
        <end position="136"/>
    </location>
</feature>
<dbReference type="EMBL" id="JAYXHS010000001">
    <property type="protein sequence ID" value="MEC5384881.1"/>
    <property type="molecule type" value="Genomic_DNA"/>
</dbReference>
<reference evidence="6 7" key="1">
    <citation type="submission" date="2024-01" db="EMBL/GenBank/DDBJ databases">
        <title>Uliginosibacterium soil sp. nov.</title>
        <authorList>
            <person name="Lv Y."/>
        </authorList>
    </citation>
    <scope>NUCLEOTIDE SEQUENCE [LARGE SCALE GENOMIC DNA]</scope>
    <source>
        <strain evidence="6 7">H3</strain>
    </source>
</reference>
<dbReference type="InterPro" id="IPR000595">
    <property type="entry name" value="cNMP-bd_dom"/>
</dbReference>
<dbReference type="PROSITE" id="PS51063">
    <property type="entry name" value="HTH_CRP_2"/>
    <property type="match status" value="1"/>
</dbReference>